<dbReference type="Pfam" id="PF05226">
    <property type="entry name" value="CHASE2"/>
    <property type="match status" value="1"/>
</dbReference>
<feature type="transmembrane region" description="Helical" evidence="2">
    <location>
        <begin position="302"/>
        <end position="323"/>
    </location>
</feature>
<dbReference type="InterPro" id="IPR029787">
    <property type="entry name" value="Nucleotide_cyclase"/>
</dbReference>
<name>A0A644TCD7_9ZZZZ</name>
<dbReference type="Pfam" id="PF00211">
    <property type="entry name" value="Guanylate_cyc"/>
    <property type="match status" value="1"/>
</dbReference>
<dbReference type="EMBL" id="VSSQ01000025">
    <property type="protein sequence ID" value="MPL64540.1"/>
    <property type="molecule type" value="Genomic_DNA"/>
</dbReference>
<dbReference type="InterPro" id="IPR001054">
    <property type="entry name" value="A/G_cyclase"/>
</dbReference>
<dbReference type="SUPFAM" id="SSF55073">
    <property type="entry name" value="Nucleotide cyclase"/>
    <property type="match status" value="1"/>
</dbReference>
<comment type="caution">
    <text evidence="4">The sequence shown here is derived from an EMBL/GenBank/DDBJ whole genome shotgun (WGS) entry which is preliminary data.</text>
</comment>
<dbReference type="InterPro" id="IPR050697">
    <property type="entry name" value="Adenylyl/Guanylyl_Cyclase_3/4"/>
</dbReference>
<dbReference type="GO" id="GO:0035556">
    <property type="term" value="P:intracellular signal transduction"/>
    <property type="evidence" value="ECO:0007669"/>
    <property type="project" value="InterPro"/>
</dbReference>
<dbReference type="Gene3D" id="3.30.70.1230">
    <property type="entry name" value="Nucleotide cyclase"/>
    <property type="match status" value="1"/>
</dbReference>
<dbReference type="GO" id="GO:0006171">
    <property type="term" value="P:cAMP biosynthetic process"/>
    <property type="evidence" value="ECO:0007669"/>
    <property type="project" value="TreeGrafter"/>
</dbReference>
<protein>
    <recommendedName>
        <fullName evidence="3">Guanylate cyclase domain-containing protein</fullName>
    </recommendedName>
</protein>
<sequence length="640" mass="68649">MRLKGFQKNGSPLNRPLCRSLFSLLVGLAGAALFFASGLSTGLDRGLYDFRASLSAKMSLSAKGGSVDSGPVELVFIDQYSLAWVEENLGFGWPWPRELYGILAEYCSQAKTVAFDILFTETSSFGPEDDLRCARAMDKAGNVVLAEARDRFLTARRSALPVENVRFGSVAAALDEDGVVRRYNPGSLDEPSFGLAVLDADGRREGPPNNAETYLRFLGPSPSLPARNAAEVLSSALSLKRGGEPQINAGYFKDKYLVFGFSAPGLLDRQAVPTDPAMPGAEIHGTFIRNFLDGRLLRPLSWPWELLLVLALGAASAFCASWFRKPSALVSAAGLVLLVPVLTASLFYEAGLVSVPGLELAAASLSFVGGILFSYVAEGRNRAFLKKSFSQYLSPEVIEELSKNPGLLKLGGEERTISVFFSDIEGFTPLSESLSPERLALFMNRYLSILSECILAEGGTLDKYVGDAVMAFWNAPLGQEDHAVRALRAALRCQGALEAAMAEFKAQGFPLPRTRIGIHTGTAIVGNMGSQWRFNYTALGDVVNTASRLEEANKSIGTGLLVSGDTVAQARGSRELSFRRLGALLLQGKSKPVEVWEVRFAAEGGLSENSDTGSAQGSAPKVASEASPVPAWEGVRDCRG</sequence>
<feature type="region of interest" description="Disordered" evidence="1">
    <location>
        <begin position="606"/>
        <end position="640"/>
    </location>
</feature>
<dbReference type="InterPro" id="IPR007890">
    <property type="entry name" value="CHASE2"/>
</dbReference>
<evidence type="ECO:0000313" key="4">
    <source>
        <dbReference type="EMBL" id="MPL64540.1"/>
    </source>
</evidence>
<keyword evidence="2" id="KW-0812">Transmembrane</keyword>
<dbReference type="SMART" id="SM01080">
    <property type="entry name" value="CHASE2"/>
    <property type="match status" value="1"/>
</dbReference>
<dbReference type="CDD" id="cd07302">
    <property type="entry name" value="CHD"/>
    <property type="match status" value="1"/>
</dbReference>
<organism evidence="4">
    <name type="scientific">bioreactor metagenome</name>
    <dbReference type="NCBI Taxonomy" id="1076179"/>
    <lineage>
        <taxon>unclassified sequences</taxon>
        <taxon>metagenomes</taxon>
        <taxon>ecological metagenomes</taxon>
    </lineage>
</organism>
<accession>A0A644TCD7</accession>
<evidence type="ECO:0000259" key="3">
    <source>
        <dbReference type="PROSITE" id="PS50125"/>
    </source>
</evidence>
<keyword evidence="2" id="KW-1133">Transmembrane helix</keyword>
<evidence type="ECO:0000256" key="2">
    <source>
        <dbReference type="SAM" id="Phobius"/>
    </source>
</evidence>
<feature type="transmembrane region" description="Helical" evidence="2">
    <location>
        <begin position="328"/>
        <end position="348"/>
    </location>
</feature>
<feature type="compositionally biased region" description="Polar residues" evidence="1">
    <location>
        <begin position="607"/>
        <end position="617"/>
    </location>
</feature>
<reference evidence="4" key="1">
    <citation type="submission" date="2019-08" db="EMBL/GenBank/DDBJ databases">
        <authorList>
            <person name="Kucharzyk K."/>
            <person name="Murdoch R.W."/>
            <person name="Higgins S."/>
            <person name="Loffler F."/>
        </authorList>
    </citation>
    <scope>NUCLEOTIDE SEQUENCE</scope>
</reference>
<proteinExistence type="predicted"/>
<keyword evidence="2" id="KW-0472">Membrane</keyword>
<evidence type="ECO:0000256" key="1">
    <source>
        <dbReference type="SAM" id="MobiDB-lite"/>
    </source>
</evidence>
<gene>
    <name evidence="4" type="ORF">SDC9_10195</name>
</gene>
<dbReference type="PROSITE" id="PS50125">
    <property type="entry name" value="GUANYLATE_CYCLASE_2"/>
    <property type="match status" value="1"/>
</dbReference>
<feature type="transmembrane region" description="Helical" evidence="2">
    <location>
        <begin position="21"/>
        <end position="43"/>
    </location>
</feature>
<feature type="transmembrane region" description="Helical" evidence="2">
    <location>
        <begin position="360"/>
        <end position="377"/>
    </location>
</feature>
<feature type="domain" description="Guanylate cyclase" evidence="3">
    <location>
        <begin position="418"/>
        <end position="550"/>
    </location>
</feature>
<dbReference type="AlphaFoldDB" id="A0A644TCD7"/>
<dbReference type="PANTHER" id="PTHR43081:SF1">
    <property type="entry name" value="ADENYLATE CYCLASE, TERMINAL-DIFFERENTIATION SPECIFIC"/>
    <property type="match status" value="1"/>
</dbReference>
<dbReference type="PANTHER" id="PTHR43081">
    <property type="entry name" value="ADENYLATE CYCLASE, TERMINAL-DIFFERENTIATION SPECIFIC-RELATED"/>
    <property type="match status" value="1"/>
</dbReference>
<dbReference type="SMART" id="SM00044">
    <property type="entry name" value="CYCc"/>
    <property type="match status" value="1"/>
</dbReference>